<accession>A0A242KZN4</accession>
<evidence type="ECO:0000313" key="3">
    <source>
        <dbReference type="Proteomes" id="UP000195024"/>
    </source>
</evidence>
<reference evidence="2 3" key="1">
    <citation type="submission" date="2017-05" db="EMBL/GenBank/DDBJ databases">
        <title>The Genome Sequence of Enterococcus mundtii 6B1_DIV0119.</title>
        <authorList>
            <consortium name="The Broad Institute Genomics Platform"/>
            <consortium name="The Broad Institute Genomic Center for Infectious Diseases"/>
            <person name="Earl A."/>
            <person name="Manson A."/>
            <person name="Schwartman J."/>
            <person name="Gilmore M."/>
            <person name="Abouelleil A."/>
            <person name="Cao P."/>
            <person name="Chapman S."/>
            <person name="Cusick C."/>
            <person name="Shea T."/>
            <person name="Young S."/>
            <person name="Neafsey D."/>
            <person name="Nusbaum C."/>
            <person name="Birren B."/>
        </authorList>
    </citation>
    <scope>NUCLEOTIDE SEQUENCE [LARGE SCALE GENOMIC DNA]</scope>
    <source>
        <strain evidence="2 3">6B1_DIV0119</strain>
    </source>
</reference>
<sequence length="135" mass="15343">MKKRMNKQLLIGITVIISLVMIGIGGKVYMDKREERKAQELLAIEKQSVQALKNTFADIAEVKIEQFDRNDMTGFYRAMVTMTNTKGQSVYFGYGFIAQTNELDAYGIEDIDIQKEGITTRKIKVTYSNGQEEEG</sequence>
<dbReference type="EMBL" id="NGMS01000001">
    <property type="protein sequence ID" value="OTP26822.1"/>
    <property type="molecule type" value="Genomic_DNA"/>
</dbReference>
<name>A0A242KZN4_ENTMU</name>
<dbReference type="Proteomes" id="UP000195024">
    <property type="component" value="Unassembled WGS sequence"/>
</dbReference>
<feature type="transmembrane region" description="Helical" evidence="1">
    <location>
        <begin position="9"/>
        <end position="30"/>
    </location>
</feature>
<comment type="caution">
    <text evidence="2">The sequence shown here is derived from an EMBL/GenBank/DDBJ whole genome shotgun (WGS) entry which is preliminary data.</text>
</comment>
<gene>
    <name evidence="2" type="ORF">A5802_000556</name>
</gene>
<evidence type="ECO:0000256" key="1">
    <source>
        <dbReference type="SAM" id="Phobius"/>
    </source>
</evidence>
<proteinExistence type="predicted"/>
<evidence type="ECO:0000313" key="2">
    <source>
        <dbReference type="EMBL" id="OTP26822.1"/>
    </source>
</evidence>
<dbReference type="AlphaFoldDB" id="A0A242KZN4"/>
<dbReference type="RefSeq" id="WP_086334476.1">
    <property type="nucleotide sequence ID" value="NZ_NGMS01000001.1"/>
</dbReference>
<protein>
    <recommendedName>
        <fullName evidence="4">DUF1310 domain-containing protein</fullName>
    </recommendedName>
</protein>
<organism evidence="2 3">
    <name type="scientific">Enterococcus mundtii</name>
    <dbReference type="NCBI Taxonomy" id="53346"/>
    <lineage>
        <taxon>Bacteria</taxon>
        <taxon>Bacillati</taxon>
        <taxon>Bacillota</taxon>
        <taxon>Bacilli</taxon>
        <taxon>Lactobacillales</taxon>
        <taxon>Enterococcaceae</taxon>
        <taxon>Enterococcus</taxon>
    </lineage>
</organism>
<keyword evidence="1" id="KW-0472">Membrane</keyword>
<evidence type="ECO:0008006" key="4">
    <source>
        <dbReference type="Google" id="ProtNLM"/>
    </source>
</evidence>
<keyword evidence="1" id="KW-1133">Transmembrane helix</keyword>
<keyword evidence="1" id="KW-0812">Transmembrane</keyword>